<evidence type="ECO:0000259" key="3">
    <source>
        <dbReference type="SMART" id="SM00906"/>
    </source>
</evidence>
<feature type="compositionally biased region" description="Polar residues" evidence="2">
    <location>
        <begin position="108"/>
        <end position="129"/>
    </location>
</feature>
<dbReference type="GO" id="GO:0006351">
    <property type="term" value="P:DNA-templated transcription"/>
    <property type="evidence" value="ECO:0007669"/>
    <property type="project" value="InterPro"/>
</dbReference>
<dbReference type="InterPro" id="IPR007219">
    <property type="entry name" value="XnlR_reg_dom"/>
</dbReference>
<evidence type="ECO:0000313" key="5">
    <source>
        <dbReference type="Proteomes" id="UP000054383"/>
    </source>
</evidence>
<reference evidence="4 5" key="1">
    <citation type="submission" date="2015-04" db="EMBL/GenBank/DDBJ databases">
        <authorList>
            <person name="Syromyatnikov M.Y."/>
            <person name="Popov V.N."/>
        </authorList>
    </citation>
    <scope>NUCLEOTIDE SEQUENCE [LARGE SCALE GENOMIC DNA]</scope>
    <source>
        <strain evidence="4">WF-38-12</strain>
    </source>
</reference>
<keyword evidence="1" id="KW-0539">Nucleus</keyword>
<evidence type="ECO:0000256" key="2">
    <source>
        <dbReference type="SAM" id="MobiDB-lite"/>
    </source>
</evidence>
<accession>A0A0U1M7S3</accession>
<sequence>MRGILDYVCPTKSPPARQETPKLPYPEWLARLSSQTQTNELATPANHAENRKQNAAAIGRQLRDYANQVYEYEQLLNSLHPKLGPQDVQTIQDTLAKYRLDADKFTSDDLSTPFTRSGPSGSSDYTSTPGRPALSVLSGADYTEEDFNRNDQSKALGFVGKHSETSWLYNLKREIESNTGDADQIEANLSEDHHGRHSIASAGYFLDDTEIFVNEDVDPLGRPSRVVANGLVQTFFNTVHADFPIIGKETFLNQVNTFYTTPFVRPGRKWLAILNLVFAIASRSDHHQIQNTLLNVGEETLQYFSRSWKLGMKDTCLLDHPDLQQVQVEGLTAFFLLSLGHTNRAWRICGLAIRSATTMGLNLRSESNYVTLASKESRYKVWWSLYTLETLLGIMLGRPISVEKEFCTTPFPVPFEEQDFSDAKVIRVMSDNRLRNNLLGHVLAGPIGDVSPALTGRSIRAAMEFLRPNHVLYFVCCVDLARLMRQVIEALYAPEVSQHLPTDPEIVITDLNIKADVWFSKLPSAFRFMDEKRATNRDYRCFRLGLQYYSMKILIGKPCLQSLDQSSTGDDRFYEKTADGCVDAACKMIDLFPAAFDATWLTEVAPWWSVLHYLVQATTVLLIRVSASGDPTPSPKLRHALGKAARWLSGMSLKDLASQRAYTVCSSLLEQLDPMSGEGKLR</sequence>
<feature type="domain" description="Xylanolytic transcriptional activator regulatory" evidence="3">
    <location>
        <begin position="345"/>
        <end position="418"/>
    </location>
</feature>
<dbReference type="OrthoDB" id="5296287at2759"/>
<dbReference type="PANTHER" id="PTHR47654:SF1">
    <property type="entry name" value="ZN(II)2CYS6 TRANSCRIPTION FACTOR (EUROFUNG)"/>
    <property type="match status" value="1"/>
</dbReference>
<dbReference type="OMA" id="SGIRCSY"/>
<evidence type="ECO:0000313" key="4">
    <source>
        <dbReference type="EMBL" id="CRG91627.1"/>
    </source>
</evidence>
<dbReference type="Pfam" id="PF04082">
    <property type="entry name" value="Fungal_trans"/>
    <property type="match status" value="1"/>
</dbReference>
<organism evidence="4 5">
    <name type="scientific">Talaromyces islandicus</name>
    <name type="common">Penicillium islandicum</name>
    <dbReference type="NCBI Taxonomy" id="28573"/>
    <lineage>
        <taxon>Eukaryota</taxon>
        <taxon>Fungi</taxon>
        <taxon>Dikarya</taxon>
        <taxon>Ascomycota</taxon>
        <taxon>Pezizomycotina</taxon>
        <taxon>Eurotiomycetes</taxon>
        <taxon>Eurotiomycetidae</taxon>
        <taxon>Eurotiales</taxon>
        <taxon>Trichocomaceae</taxon>
        <taxon>Talaromyces</taxon>
        <taxon>Talaromyces sect. Islandici</taxon>
    </lineage>
</organism>
<evidence type="ECO:0000256" key="1">
    <source>
        <dbReference type="ARBA" id="ARBA00023242"/>
    </source>
</evidence>
<feature type="region of interest" description="Disordered" evidence="2">
    <location>
        <begin position="108"/>
        <end position="132"/>
    </location>
</feature>
<gene>
    <name evidence="4" type="ORF">PISL3812_08677</name>
</gene>
<proteinExistence type="predicted"/>
<dbReference type="Proteomes" id="UP000054383">
    <property type="component" value="Unassembled WGS sequence"/>
</dbReference>
<name>A0A0U1M7S3_TALIS</name>
<dbReference type="GO" id="GO:0008270">
    <property type="term" value="F:zinc ion binding"/>
    <property type="evidence" value="ECO:0007669"/>
    <property type="project" value="InterPro"/>
</dbReference>
<dbReference type="AlphaFoldDB" id="A0A0U1M7S3"/>
<dbReference type="InterPro" id="IPR053230">
    <property type="entry name" value="Trans_reg_galc"/>
</dbReference>
<dbReference type="PANTHER" id="PTHR47654">
    <property type="entry name" value="ZN(II)2CYS6 TRANSCRIPTION FACTOR (EUROFUNG)-RELATED"/>
    <property type="match status" value="1"/>
</dbReference>
<dbReference type="EMBL" id="CVMT01000010">
    <property type="protein sequence ID" value="CRG91627.1"/>
    <property type="molecule type" value="Genomic_DNA"/>
</dbReference>
<dbReference type="GO" id="GO:0003677">
    <property type="term" value="F:DNA binding"/>
    <property type="evidence" value="ECO:0007669"/>
    <property type="project" value="InterPro"/>
</dbReference>
<dbReference type="SMART" id="SM00906">
    <property type="entry name" value="Fungal_trans"/>
    <property type="match status" value="1"/>
</dbReference>
<protein>
    <submittedName>
        <fullName evidence="4">Thiamine repressible genes regulatory protein thi1</fullName>
    </submittedName>
</protein>
<dbReference type="CDD" id="cd12148">
    <property type="entry name" value="fungal_TF_MHR"/>
    <property type="match status" value="1"/>
</dbReference>
<keyword evidence="5" id="KW-1185">Reference proteome</keyword>